<evidence type="ECO:0000256" key="5">
    <source>
        <dbReference type="SAM" id="Coils"/>
    </source>
</evidence>
<protein>
    <recommendedName>
        <fullName evidence="7">RING-type domain-containing protein</fullName>
    </recommendedName>
</protein>
<name>A0A9D4HU21_DREPO</name>
<dbReference type="Pfam" id="PF00653">
    <property type="entry name" value="BIR"/>
    <property type="match status" value="1"/>
</dbReference>
<reference evidence="8" key="1">
    <citation type="journal article" date="2019" name="bioRxiv">
        <title>The Genome of the Zebra Mussel, Dreissena polymorpha: A Resource for Invasive Species Research.</title>
        <authorList>
            <person name="McCartney M.A."/>
            <person name="Auch B."/>
            <person name="Kono T."/>
            <person name="Mallez S."/>
            <person name="Zhang Y."/>
            <person name="Obille A."/>
            <person name="Becker A."/>
            <person name="Abrahante J.E."/>
            <person name="Garbe J."/>
            <person name="Badalamenti J.P."/>
            <person name="Herman A."/>
            <person name="Mangelson H."/>
            <person name="Liachko I."/>
            <person name="Sullivan S."/>
            <person name="Sone E.D."/>
            <person name="Koren S."/>
            <person name="Silverstein K.A.T."/>
            <person name="Beckman K.B."/>
            <person name="Gohl D.M."/>
        </authorList>
    </citation>
    <scope>NUCLEOTIDE SEQUENCE</scope>
    <source>
        <strain evidence="8">Duluth1</strain>
        <tissue evidence="8">Whole animal</tissue>
    </source>
</reference>
<dbReference type="SUPFAM" id="SSF57924">
    <property type="entry name" value="Inhibitor of apoptosis (IAP) repeat"/>
    <property type="match status" value="1"/>
</dbReference>
<dbReference type="Pfam" id="PF13920">
    <property type="entry name" value="zf-C3HC4_3"/>
    <property type="match status" value="1"/>
</dbReference>
<dbReference type="InterPro" id="IPR001841">
    <property type="entry name" value="Znf_RING"/>
</dbReference>
<dbReference type="Proteomes" id="UP000828390">
    <property type="component" value="Unassembled WGS sequence"/>
</dbReference>
<evidence type="ECO:0000256" key="1">
    <source>
        <dbReference type="ARBA" id="ARBA00006672"/>
    </source>
</evidence>
<accession>A0A9D4HU21</accession>
<dbReference type="PROSITE" id="PS50089">
    <property type="entry name" value="ZF_RING_2"/>
    <property type="match status" value="1"/>
</dbReference>
<evidence type="ECO:0000313" key="8">
    <source>
        <dbReference type="EMBL" id="KAH3729433.1"/>
    </source>
</evidence>
<keyword evidence="5" id="KW-0175">Coiled coil</keyword>
<keyword evidence="9" id="KW-1185">Reference proteome</keyword>
<dbReference type="Gene3D" id="1.10.1170.10">
    <property type="entry name" value="Inhibitor Of Apoptosis Protein (2mihbC-IAP-1), Chain A"/>
    <property type="match status" value="1"/>
</dbReference>
<organism evidence="8 9">
    <name type="scientific">Dreissena polymorpha</name>
    <name type="common">Zebra mussel</name>
    <name type="synonym">Mytilus polymorpha</name>
    <dbReference type="NCBI Taxonomy" id="45954"/>
    <lineage>
        <taxon>Eukaryota</taxon>
        <taxon>Metazoa</taxon>
        <taxon>Spiralia</taxon>
        <taxon>Lophotrochozoa</taxon>
        <taxon>Mollusca</taxon>
        <taxon>Bivalvia</taxon>
        <taxon>Autobranchia</taxon>
        <taxon>Heteroconchia</taxon>
        <taxon>Euheterodonta</taxon>
        <taxon>Imparidentia</taxon>
        <taxon>Neoheterodontei</taxon>
        <taxon>Myida</taxon>
        <taxon>Dreissenoidea</taxon>
        <taxon>Dreissenidae</taxon>
        <taxon>Dreissena</taxon>
    </lineage>
</organism>
<comment type="similarity">
    <text evidence="1">Belongs to the IAP family.</text>
</comment>
<dbReference type="OrthoDB" id="10251219at2759"/>
<dbReference type="InterPro" id="IPR001370">
    <property type="entry name" value="BIR_rpt"/>
</dbReference>
<feature type="compositionally biased region" description="Polar residues" evidence="6">
    <location>
        <begin position="130"/>
        <end position="142"/>
    </location>
</feature>
<comment type="caution">
    <text evidence="8">The sequence shown here is derived from an EMBL/GenBank/DDBJ whole genome shotgun (WGS) entry which is preliminary data.</text>
</comment>
<dbReference type="InterPro" id="IPR013083">
    <property type="entry name" value="Znf_RING/FYVE/PHD"/>
</dbReference>
<evidence type="ECO:0000259" key="7">
    <source>
        <dbReference type="PROSITE" id="PS50089"/>
    </source>
</evidence>
<feature type="domain" description="RING-type" evidence="7">
    <location>
        <begin position="799"/>
        <end position="834"/>
    </location>
</feature>
<feature type="region of interest" description="Disordered" evidence="6">
    <location>
        <begin position="128"/>
        <end position="152"/>
    </location>
</feature>
<keyword evidence="2 4" id="KW-0479">Metal-binding</keyword>
<feature type="coiled-coil region" evidence="5">
    <location>
        <begin position="24"/>
        <end position="51"/>
    </location>
</feature>
<dbReference type="PROSITE" id="PS50143">
    <property type="entry name" value="BIR_REPEAT_2"/>
    <property type="match status" value="1"/>
</dbReference>
<keyword evidence="2 4" id="KW-0863">Zinc-finger</keyword>
<reference evidence="8" key="2">
    <citation type="submission" date="2020-11" db="EMBL/GenBank/DDBJ databases">
        <authorList>
            <person name="McCartney M.A."/>
            <person name="Auch B."/>
            <person name="Kono T."/>
            <person name="Mallez S."/>
            <person name="Becker A."/>
            <person name="Gohl D.M."/>
            <person name="Silverstein K.A.T."/>
            <person name="Koren S."/>
            <person name="Bechman K.B."/>
            <person name="Herman A."/>
            <person name="Abrahante J.E."/>
            <person name="Garbe J."/>
        </authorList>
    </citation>
    <scope>NUCLEOTIDE SEQUENCE</scope>
    <source>
        <strain evidence="8">Duluth1</strain>
        <tissue evidence="8">Whole animal</tissue>
    </source>
</reference>
<dbReference type="Gene3D" id="3.30.40.10">
    <property type="entry name" value="Zinc/RING finger domain, C3HC4 (zinc finger)"/>
    <property type="match status" value="1"/>
</dbReference>
<evidence type="ECO:0000256" key="4">
    <source>
        <dbReference type="PROSITE-ProRule" id="PRU00175"/>
    </source>
</evidence>
<dbReference type="AlphaFoldDB" id="A0A9D4HU21"/>
<dbReference type="SMART" id="SM00238">
    <property type="entry name" value="BIR"/>
    <property type="match status" value="1"/>
</dbReference>
<proteinExistence type="inferred from homology"/>
<evidence type="ECO:0000256" key="3">
    <source>
        <dbReference type="ARBA" id="ARBA00022833"/>
    </source>
</evidence>
<gene>
    <name evidence="8" type="ORF">DPMN_055404</name>
</gene>
<evidence type="ECO:0000313" key="9">
    <source>
        <dbReference type="Proteomes" id="UP000828390"/>
    </source>
</evidence>
<dbReference type="GO" id="GO:0008270">
    <property type="term" value="F:zinc ion binding"/>
    <property type="evidence" value="ECO:0007669"/>
    <property type="project" value="UniProtKB-KW"/>
</dbReference>
<feature type="region of interest" description="Disordered" evidence="6">
    <location>
        <begin position="170"/>
        <end position="189"/>
    </location>
</feature>
<dbReference type="EMBL" id="JAIWYP010000012">
    <property type="protein sequence ID" value="KAH3729433.1"/>
    <property type="molecule type" value="Genomic_DNA"/>
</dbReference>
<evidence type="ECO:0000256" key="6">
    <source>
        <dbReference type="SAM" id="MobiDB-lite"/>
    </source>
</evidence>
<keyword evidence="3" id="KW-0862">Zinc</keyword>
<sequence length="847" mass="96357">MDINLTNRARLKSLIRNDVAGVRMENKIADLKDLQRDKNEVIEAIESMKQHIKEITRALEQMVVSAQTVAKMNSSFDLHLENTSPTQDIENDKDIIHELHENVEANTSFHSSDEVAGRRVVDDIDYEQGECSTNNSDCQSNDETPECNSYPLEPNDANCTYNFRDITDDLTNDDSDSDTSVQDQNHSSDIDSVEAECVIAPEKQNTTVCKVIKPSQSTDDCAPNSKIVASESDLSTNKDKRFDRPFNELEEYSESSNGKKGQDCLTDGAVSGKTLSSMVPVHRYASKRRSDNNMHTTNVPSVRRSCALVRYASMINLVFFNMCISCYFRQHPIGYLTQLVDRKDFNRFKACAFTLTRVYIRKSRSVSKRRINFQFRLDFISMNCLTHSSFDAKIEVAVQCQRRIRICFIVAESNVASMVRVLESSKNKSVYKSMESSATYYSKTRRFGYHTRYTEHGLICNEMAIIRSVSPYLEKTPIGPCFGGKHHSSEDRAHVMHYDAARDTVGMIEGKSPSSKSVNVYATKVTADTLSFSHLIDIYWYKALSAVARSESICSTYEVQTNILSTSIILDTTELSIDTDKRNEMDLRKKEDYNDVNEVTGTCLAKLEKTAELYRHLYFEQEQHMICNGFVYPIQEMQDLQFRRRSFFCYRGDGNRDELAEHGFYHCPNINAKSTKCFACLIIYDGWTTNCNVSEVHKRLSPTCRLHIERRTGYQPVHDPCNAEYGATNYSPRAWALENNLAHFIDLRAGRERGTDATPSSAISLAVERTRGYTVDLHRTRAPQADHDELDIRPVVIMCHGCNSQPANIVLLPCRHLVICDRCVVGFIRCPACNTRNVGHVRAVVFW</sequence>
<evidence type="ECO:0000256" key="2">
    <source>
        <dbReference type="ARBA" id="ARBA00022771"/>
    </source>
</evidence>